<dbReference type="EMBL" id="CM023481">
    <property type="protein sequence ID" value="KAH6948741.1"/>
    <property type="molecule type" value="Genomic_DNA"/>
</dbReference>
<protein>
    <submittedName>
        <fullName evidence="1">Uncharacterized protein</fullName>
    </submittedName>
</protein>
<evidence type="ECO:0000313" key="1">
    <source>
        <dbReference type="EMBL" id="KAH6948741.1"/>
    </source>
</evidence>
<reference evidence="1" key="1">
    <citation type="submission" date="2020-05" db="EMBL/GenBank/DDBJ databases">
        <title>Large-scale comparative analyses of tick genomes elucidate their genetic diversity and vector capacities.</title>
        <authorList>
            <person name="Jia N."/>
            <person name="Wang J."/>
            <person name="Shi W."/>
            <person name="Du L."/>
            <person name="Sun Y."/>
            <person name="Zhan W."/>
            <person name="Jiang J."/>
            <person name="Wang Q."/>
            <person name="Zhang B."/>
            <person name="Ji P."/>
            <person name="Sakyi L.B."/>
            <person name="Cui X."/>
            <person name="Yuan T."/>
            <person name="Jiang B."/>
            <person name="Yang W."/>
            <person name="Lam T.T.-Y."/>
            <person name="Chang Q."/>
            <person name="Ding S."/>
            <person name="Wang X."/>
            <person name="Zhu J."/>
            <person name="Ruan X."/>
            <person name="Zhao L."/>
            <person name="Wei J."/>
            <person name="Que T."/>
            <person name="Du C."/>
            <person name="Cheng J."/>
            <person name="Dai P."/>
            <person name="Han X."/>
            <person name="Huang E."/>
            <person name="Gao Y."/>
            <person name="Liu J."/>
            <person name="Shao H."/>
            <person name="Ye R."/>
            <person name="Li L."/>
            <person name="Wei W."/>
            <person name="Wang X."/>
            <person name="Wang C."/>
            <person name="Yang T."/>
            <person name="Huo Q."/>
            <person name="Li W."/>
            <person name="Guo W."/>
            <person name="Chen H."/>
            <person name="Zhou L."/>
            <person name="Ni X."/>
            <person name="Tian J."/>
            <person name="Zhou Y."/>
            <person name="Sheng Y."/>
            <person name="Liu T."/>
            <person name="Pan Y."/>
            <person name="Xia L."/>
            <person name="Li J."/>
            <person name="Zhao F."/>
            <person name="Cao W."/>
        </authorList>
    </citation>
    <scope>NUCLEOTIDE SEQUENCE</scope>
    <source>
        <strain evidence="1">Hyas-2018</strain>
    </source>
</reference>
<proteinExistence type="predicted"/>
<keyword evidence="2" id="KW-1185">Reference proteome</keyword>
<sequence length="177" mass="20146">MTATLFEEYVHAIDNKMAKKNRKVLFIVSNCPGHSKTENVEAVTVKFLLANMTSVLQLMDQGVIEVAQKIYRKSLLHRILFSYENGQGYDIDLLGAEHLLSNVWQQVRAVTIANCFAHIGFTRFSASGKLIVYQRQRQMTSQTMRNFVRRSSSLPGAVPPKVTRLFSSTRCARKMCR</sequence>
<evidence type="ECO:0000313" key="2">
    <source>
        <dbReference type="Proteomes" id="UP000821845"/>
    </source>
</evidence>
<name>A0ACB7TRH1_HYAAI</name>
<gene>
    <name evidence="1" type="ORF">HPB50_026099</name>
</gene>
<organism evidence="1 2">
    <name type="scientific">Hyalomma asiaticum</name>
    <name type="common">Tick</name>
    <dbReference type="NCBI Taxonomy" id="266040"/>
    <lineage>
        <taxon>Eukaryota</taxon>
        <taxon>Metazoa</taxon>
        <taxon>Ecdysozoa</taxon>
        <taxon>Arthropoda</taxon>
        <taxon>Chelicerata</taxon>
        <taxon>Arachnida</taxon>
        <taxon>Acari</taxon>
        <taxon>Parasitiformes</taxon>
        <taxon>Ixodida</taxon>
        <taxon>Ixodoidea</taxon>
        <taxon>Ixodidae</taxon>
        <taxon>Hyalomminae</taxon>
        <taxon>Hyalomma</taxon>
    </lineage>
</organism>
<dbReference type="Proteomes" id="UP000821845">
    <property type="component" value="Chromosome 1"/>
</dbReference>
<accession>A0ACB7TRH1</accession>
<comment type="caution">
    <text evidence="1">The sequence shown here is derived from an EMBL/GenBank/DDBJ whole genome shotgun (WGS) entry which is preliminary data.</text>
</comment>